<reference evidence="1 2" key="1">
    <citation type="submission" date="2020-08" db="EMBL/GenBank/DDBJ databases">
        <title>Genome public.</title>
        <authorList>
            <person name="Liu C."/>
            <person name="Sun Q."/>
        </authorList>
    </citation>
    <scope>NUCLEOTIDE SEQUENCE [LARGE SCALE GENOMIC DNA]</scope>
    <source>
        <strain evidence="1 2">NSJ-35</strain>
    </source>
</reference>
<gene>
    <name evidence="1" type="ORF">H8S18_09050</name>
</gene>
<evidence type="ECO:0000313" key="1">
    <source>
        <dbReference type="EMBL" id="MBC5648481.1"/>
    </source>
</evidence>
<name>A0ABR7EFG1_9FIRM</name>
<sequence length="68" mass="7889">MWPIEGDDIHNAKDGQFVEGTALLPERERRIVTVPGHGELSPDEEEQMIAFMEYIFEKRTKLERSGEE</sequence>
<dbReference type="RefSeq" id="WP_186857984.1">
    <property type="nucleotide sequence ID" value="NZ_JACOON010000004.1"/>
</dbReference>
<keyword evidence="2" id="KW-1185">Reference proteome</keyword>
<organism evidence="1 2">
    <name type="scientific">Christensenella tenuis</name>
    <dbReference type="NCBI Taxonomy" id="2763033"/>
    <lineage>
        <taxon>Bacteria</taxon>
        <taxon>Bacillati</taxon>
        <taxon>Bacillota</taxon>
        <taxon>Clostridia</taxon>
        <taxon>Christensenellales</taxon>
        <taxon>Christensenellaceae</taxon>
        <taxon>Christensenella</taxon>
    </lineage>
</organism>
<dbReference type="EMBL" id="JACOON010000004">
    <property type="protein sequence ID" value="MBC5648481.1"/>
    <property type="molecule type" value="Genomic_DNA"/>
</dbReference>
<protein>
    <submittedName>
        <fullName evidence="1">Uncharacterized protein</fullName>
    </submittedName>
</protein>
<comment type="caution">
    <text evidence="1">The sequence shown here is derived from an EMBL/GenBank/DDBJ whole genome shotgun (WGS) entry which is preliminary data.</text>
</comment>
<evidence type="ECO:0000313" key="2">
    <source>
        <dbReference type="Proteomes" id="UP000606889"/>
    </source>
</evidence>
<proteinExistence type="predicted"/>
<accession>A0ABR7EFG1</accession>
<dbReference type="Proteomes" id="UP000606889">
    <property type="component" value="Unassembled WGS sequence"/>
</dbReference>